<comment type="caution">
    <text evidence="1">The sequence shown here is derived from an EMBL/GenBank/DDBJ whole genome shotgun (WGS) entry which is preliminary data.</text>
</comment>
<sequence>MMMPYDHVGEKLVELLEERFTRPHGAALMSLAETRAELAATGGVHQATFHGYHAIVQHRRYEEPGRLDVFYTNPDKVYTSIGNWLTGLARFRVNPCFGHAVVKHGRIIEWWLVFGDGRFRLTPLEPTAMARSLLYRAARAHSLDSYTVRQYGILVGGLTAGSALGAVSGGLGAVVAKQAAVAVSEALSDSAAKSRETVKSALCAHIAEFMRYALAKQREFDEMVVASRAAGRPWDPAVVSGYAMLPGYCVTHRFSSPPGDFTFHYSGDGNVPFGNNQGTIVFTDYRITSWWYLGPGRKRLKIVPD</sequence>
<reference evidence="2" key="1">
    <citation type="journal article" date="2019" name="Int. J. Syst. Evol. Microbiol.">
        <title>The Global Catalogue of Microorganisms (GCM) 10K type strain sequencing project: providing services to taxonomists for standard genome sequencing and annotation.</title>
        <authorList>
            <consortium name="The Broad Institute Genomics Platform"/>
            <consortium name="The Broad Institute Genome Sequencing Center for Infectious Disease"/>
            <person name="Wu L."/>
            <person name="Ma J."/>
        </authorList>
    </citation>
    <scope>NUCLEOTIDE SEQUENCE [LARGE SCALE GENOMIC DNA]</scope>
    <source>
        <strain evidence="2">CGMCC 4.7643</strain>
    </source>
</reference>
<accession>A0ABW5GVR6</accession>
<protein>
    <submittedName>
        <fullName evidence="1">Uncharacterized protein</fullName>
    </submittedName>
</protein>
<proteinExistence type="predicted"/>
<dbReference type="Proteomes" id="UP001597419">
    <property type="component" value="Unassembled WGS sequence"/>
</dbReference>
<dbReference type="RefSeq" id="WP_345399463.1">
    <property type="nucleotide sequence ID" value="NZ_BAABHG010000010.1"/>
</dbReference>
<organism evidence="1 2">
    <name type="scientific">Amycolatopsis samaneae</name>
    <dbReference type="NCBI Taxonomy" id="664691"/>
    <lineage>
        <taxon>Bacteria</taxon>
        <taxon>Bacillati</taxon>
        <taxon>Actinomycetota</taxon>
        <taxon>Actinomycetes</taxon>
        <taxon>Pseudonocardiales</taxon>
        <taxon>Pseudonocardiaceae</taxon>
        <taxon>Amycolatopsis</taxon>
    </lineage>
</organism>
<name>A0ABW5GVR6_9PSEU</name>
<evidence type="ECO:0000313" key="1">
    <source>
        <dbReference type="EMBL" id="MFD2464926.1"/>
    </source>
</evidence>
<evidence type="ECO:0000313" key="2">
    <source>
        <dbReference type="Proteomes" id="UP001597419"/>
    </source>
</evidence>
<keyword evidence="2" id="KW-1185">Reference proteome</keyword>
<gene>
    <name evidence="1" type="ORF">ACFSYJ_40350</name>
</gene>
<dbReference type="EMBL" id="JBHUKU010000028">
    <property type="protein sequence ID" value="MFD2464926.1"/>
    <property type="molecule type" value="Genomic_DNA"/>
</dbReference>